<dbReference type="EnsemblPlants" id="OBART10G06700.2">
    <property type="protein sequence ID" value="OBART10G06700.2"/>
    <property type="gene ID" value="OBART10G06700"/>
</dbReference>
<organism evidence="1">
    <name type="scientific">Oryza barthii</name>
    <dbReference type="NCBI Taxonomy" id="65489"/>
    <lineage>
        <taxon>Eukaryota</taxon>
        <taxon>Viridiplantae</taxon>
        <taxon>Streptophyta</taxon>
        <taxon>Embryophyta</taxon>
        <taxon>Tracheophyta</taxon>
        <taxon>Spermatophyta</taxon>
        <taxon>Magnoliopsida</taxon>
        <taxon>Liliopsida</taxon>
        <taxon>Poales</taxon>
        <taxon>Poaceae</taxon>
        <taxon>BOP clade</taxon>
        <taxon>Oryzoideae</taxon>
        <taxon>Oryzeae</taxon>
        <taxon>Oryzinae</taxon>
        <taxon>Oryza</taxon>
    </lineage>
</organism>
<keyword evidence="2" id="KW-1185">Reference proteome</keyword>
<proteinExistence type="predicted"/>
<sequence length="57" mass="6296">MRPGKKRSNINMGVVERNTPINLKYFSGSNMSIKNKSGSSFLPLSSLGILLNRNNIT</sequence>
<dbReference type="Proteomes" id="UP000026960">
    <property type="component" value="Chromosome 10"/>
</dbReference>
<reference evidence="1" key="2">
    <citation type="submission" date="2015-03" db="UniProtKB">
        <authorList>
            <consortium name="EnsemblPlants"/>
        </authorList>
    </citation>
    <scope>IDENTIFICATION</scope>
</reference>
<dbReference type="AlphaFoldDB" id="A0A0D3HCJ8"/>
<protein>
    <submittedName>
        <fullName evidence="1">Uncharacterized protein</fullName>
    </submittedName>
</protein>
<reference evidence="1" key="1">
    <citation type="journal article" date="2009" name="Rice">
        <title>De Novo Next Generation Sequencing of Plant Genomes.</title>
        <authorList>
            <person name="Rounsley S."/>
            <person name="Marri P.R."/>
            <person name="Yu Y."/>
            <person name="He R."/>
            <person name="Sisneros N."/>
            <person name="Goicoechea J.L."/>
            <person name="Lee S.J."/>
            <person name="Angelova A."/>
            <person name="Kudrna D."/>
            <person name="Luo M."/>
            <person name="Affourtit J."/>
            <person name="Desany B."/>
            <person name="Knight J."/>
            <person name="Niazi F."/>
            <person name="Egholm M."/>
            <person name="Wing R.A."/>
        </authorList>
    </citation>
    <scope>NUCLEOTIDE SEQUENCE [LARGE SCALE GENOMIC DNA]</scope>
    <source>
        <strain evidence="1">IRGC 105608</strain>
    </source>
</reference>
<evidence type="ECO:0000313" key="2">
    <source>
        <dbReference type="Proteomes" id="UP000026960"/>
    </source>
</evidence>
<dbReference type="HOGENOM" id="CLU_2999638_0_0_1"/>
<name>A0A0D3HCJ8_9ORYZ</name>
<dbReference type="Gramene" id="OBART10G06700.4">
    <property type="protein sequence ID" value="OBART10G06700.4"/>
    <property type="gene ID" value="OBART10G06700"/>
</dbReference>
<accession>A0A0D3HCJ8</accession>
<dbReference type="Gramene" id="OBART10G06700.2">
    <property type="protein sequence ID" value="OBART10G06700.2"/>
    <property type="gene ID" value="OBART10G06700"/>
</dbReference>
<dbReference type="EnsemblPlants" id="OBART10G06700.4">
    <property type="protein sequence ID" value="OBART10G06700.4"/>
    <property type="gene ID" value="OBART10G06700"/>
</dbReference>
<evidence type="ECO:0000313" key="1">
    <source>
        <dbReference type="EnsemblPlants" id="OBART10G06700.2"/>
    </source>
</evidence>